<keyword evidence="3" id="KW-1185">Reference proteome</keyword>
<feature type="transmembrane region" description="Helical" evidence="1">
    <location>
        <begin position="9"/>
        <end position="28"/>
    </location>
</feature>
<dbReference type="EMBL" id="JBHRYD010000013">
    <property type="protein sequence ID" value="MFC3705917.1"/>
    <property type="molecule type" value="Genomic_DNA"/>
</dbReference>
<reference evidence="3" key="1">
    <citation type="journal article" date="2019" name="Int. J. Syst. Evol. Microbiol.">
        <title>The Global Catalogue of Microorganisms (GCM) 10K type strain sequencing project: providing services to taxonomists for standard genome sequencing and annotation.</title>
        <authorList>
            <consortium name="The Broad Institute Genomics Platform"/>
            <consortium name="The Broad Institute Genome Sequencing Center for Infectious Disease"/>
            <person name="Wu L."/>
            <person name="Ma J."/>
        </authorList>
    </citation>
    <scope>NUCLEOTIDE SEQUENCE [LARGE SCALE GENOMIC DNA]</scope>
    <source>
        <strain evidence="3">KCTC 42281</strain>
    </source>
</reference>
<proteinExistence type="predicted"/>
<sequence>MLNTIKTHILLPLMGRVGTATAALLVGYGVQGDLAYQVGAYVIAGSALVYDLIADWYVNRRVR</sequence>
<gene>
    <name evidence="2" type="ORF">ACFOOL_14260</name>
</gene>
<evidence type="ECO:0000313" key="2">
    <source>
        <dbReference type="EMBL" id="MFC3705917.1"/>
    </source>
</evidence>
<keyword evidence="1" id="KW-0472">Membrane</keyword>
<keyword evidence="1" id="KW-0812">Transmembrane</keyword>
<dbReference type="RefSeq" id="WP_380097897.1">
    <property type="nucleotide sequence ID" value="NZ_JBHRYD010000013.1"/>
</dbReference>
<accession>A0ABV7X3K8</accession>
<organism evidence="2 3">
    <name type="scientific">Devosia honganensis</name>
    <dbReference type="NCBI Taxonomy" id="1610527"/>
    <lineage>
        <taxon>Bacteria</taxon>
        <taxon>Pseudomonadati</taxon>
        <taxon>Pseudomonadota</taxon>
        <taxon>Alphaproteobacteria</taxon>
        <taxon>Hyphomicrobiales</taxon>
        <taxon>Devosiaceae</taxon>
        <taxon>Devosia</taxon>
    </lineage>
</organism>
<name>A0ABV7X3K8_9HYPH</name>
<dbReference type="Proteomes" id="UP001595613">
    <property type="component" value="Unassembled WGS sequence"/>
</dbReference>
<evidence type="ECO:0000313" key="3">
    <source>
        <dbReference type="Proteomes" id="UP001595613"/>
    </source>
</evidence>
<comment type="caution">
    <text evidence="2">The sequence shown here is derived from an EMBL/GenBank/DDBJ whole genome shotgun (WGS) entry which is preliminary data.</text>
</comment>
<protein>
    <submittedName>
        <fullName evidence="2">Uncharacterized protein</fullName>
    </submittedName>
</protein>
<feature type="transmembrane region" description="Helical" evidence="1">
    <location>
        <begin position="34"/>
        <end position="58"/>
    </location>
</feature>
<evidence type="ECO:0000256" key="1">
    <source>
        <dbReference type="SAM" id="Phobius"/>
    </source>
</evidence>
<keyword evidence="1" id="KW-1133">Transmembrane helix</keyword>